<dbReference type="PANTHER" id="PTHR34219">
    <property type="entry name" value="IRON-REGULATED INNER MEMBRANE PROTEIN-RELATED"/>
    <property type="match status" value="1"/>
</dbReference>
<feature type="transmembrane region" description="Helical" evidence="1">
    <location>
        <begin position="148"/>
        <end position="171"/>
    </location>
</feature>
<dbReference type="EMBL" id="CP050861">
    <property type="protein sequence ID" value="UTD16160.1"/>
    <property type="molecule type" value="Genomic_DNA"/>
</dbReference>
<dbReference type="InterPro" id="IPR005625">
    <property type="entry name" value="PepSY-ass_TM"/>
</dbReference>
<dbReference type="AlphaFoldDB" id="A0AAE9MQZ8"/>
<feature type="transmembrane region" description="Helical" evidence="1">
    <location>
        <begin position="198"/>
        <end position="218"/>
    </location>
</feature>
<feature type="transmembrane region" description="Helical" evidence="1">
    <location>
        <begin position="407"/>
        <end position="427"/>
    </location>
</feature>
<keyword evidence="1" id="KW-1133">Transmembrane helix</keyword>
<reference evidence="2" key="1">
    <citation type="submission" date="2020-04" db="EMBL/GenBank/DDBJ databases">
        <title>Tenacibaculum mesophilum bac2.</title>
        <authorList>
            <person name="Li M."/>
        </authorList>
    </citation>
    <scope>NUCLEOTIDE SEQUENCE</scope>
    <source>
        <strain evidence="2">Bac2</strain>
    </source>
</reference>
<evidence type="ECO:0000313" key="3">
    <source>
        <dbReference type="Proteomes" id="UP001056837"/>
    </source>
</evidence>
<feature type="transmembrane region" description="Helical" evidence="1">
    <location>
        <begin position="12"/>
        <end position="37"/>
    </location>
</feature>
<accession>A0AAE9MQZ8</accession>
<evidence type="ECO:0000313" key="2">
    <source>
        <dbReference type="EMBL" id="UTD16160.1"/>
    </source>
</evidence>
<dbReference type="PANTHER" id="PTHR34219:SF8">
    <property type="entry name" value="PEPSY DOMAIN-CONTAINING PROTEIN"/>
    <property type="match status" value="1"/>
</dbReference>
<keyword evidence="1" id="KW-0472">Membrane</keyword>
<feature type="transmembrane region" description="Helical" evidence="1">
    <location>
        <begin position="334"/>
        <end position="355"/>
    </location>
</feature>
<name>A0AAE9MQZ8_9FLAO</name>
<dbReference type="RefSeq" id="WP_253679590.1">
    <property type="nucleotide sequence ID" value="NZ_CP050861.1"/>
</dbReference>
<sequence length="432" mass="50200">MALKIKQKTFFTIHSWIGITAGLLLFVICWSGSIAVFSHEIDWLLNSKLQSDYIKNDKKEVNWQKAYNSFHIKYPKSELGELAEAERSGYTLHGWGRKQSGELFRFYMNPSSYNIQEETTYFNVQRFFRSFHMSLFDPDVSRIFGVNFGYFIVGCLGFVLVLSTLTGFLFYKKWRSGFFKLNIKKGARSLWSDTHKLIGLWSLWFGLLIGLTGTWYLLEWWLPEPPHIDTSQITQKNKEKYLSINELVEKAEKEFPELEIQRLFFYNYNKGLLSFEGDNGALLVRKRTAHITLNTLTGDVIKIQKPEELTMYHRWWETVDVLHFGNFAGLWSKWLYFIFGLSLSVLCLTGAYLQAKRQKLKSGVKKYRISIIIAYSITVIILGLSFWGGVEEITRYGVNGSLPKTPAPIVCFIVLWGVTTIGILIFWMKKVK</sequence>
<organism evidence="2 3">
    <name type="scientific">Tenacibaculum mesophilum</name>
    <dbReference type="NCBI Taxonomy" id="104268"/>
    <lineage>
        <taxon>Bacteria</taxon>
        <taxon>Pseudomonadati</taxon>
        <taxon>Bacteroidota</taxon>
        <taxon>Flavobacteriia</taxon>
        <taxon>Flavobacteriales</taxon>
        <taxon>Flavobacteriaceae</taxon>
        <taxon>Tenacibaculum</taxon>
    </lineage>
</organism>
<protein>
    <submittedName>
        <fullName evidence="2">PepSY domain-containing protein</fullName>
    </submittedName>
</protein>
<dbReference type="Proteomes" id="UP001056837">
    <property type="component" value="Chromosome"/>
</dbReference>
<dbReference type="Pfam" id="PF03929">
    <property type="entry name" value="PepSY_TM"/>
    <property type="match status" value="1"/>
</dbReference>
<feature type="transmembrane region" description="Helical" evidence="1">
    <location>
        <begin position="367"/>
        <end position="387"/>
    </location>
</feature>
<keyword evidence="1" id="KW-0812">Transmembrane</keyword>
<proteinExistence type="predicted"/>
<evidence type="ECO:0000256" key="1">
    <source>
        <dbReference type="SAM" id="Phobius"/>
    </source>
</evidence>
<gene>
    <name evidence="2" type="ORF">HER15_12070</name>
</gene>